<feature type="compositionally biased region" description="Basic and acidic residues" evidence="2">
    <location>
        <begin position="1"/>
        <end position="29"/>
    </location>
</feature>
<keyword evidence="1" id="KW-0175">Coiled coil</keyword>
<evidence type="ECO:0000313" key="4">
    <source>
        <dbReference type="Proteomes" id="UP000694844"/>
    </source>
</evidence>
<dbReference type="GeneID" id="111123295"/>
<evidence type="ECO:0000256" key="1">
    <source>
        <dbReference type="SAM" id="Coils"/>
    </source>
</evidence>
<feature type="region of interest" description="Disordered" evidence="2">
    <location>
        <begin position="1"/>
        <end position="37"/>
    </location>
</feature>
<feature type="region of interest" description="Disordered" evidence="2">
    <location>
        <begin position="146"/>
        <end position="214"/>
    </location>
</feature>
<evidence type="ECO:0000313" key="5">
    <source>
        <dbReference type="RefSeq" id="XP_022321254.1"/>
    </source>
</evidence>
<feature type="compositionally biased region" description="Basic and acidic residues" evidence="2">
    <location>
        <begin position="191"/>
        <end position="204"/>
    </location>
</feature>
<dbReference type="Proteomes" id="UP000694844">
    <property type="component" value="Chromosome 3"/>
</dbReference>
<name>A0A8B8D171_CRAVI</name>
<dbReference type="AlphaFoldDB" id="A0A8B8D171"/>
<feature type="coiled-coil region" evidence="1">
    <location>
        <begin position="216"/>
        <end position="327"/>
    </location>
</feature>
<proteinExistence type="predicted"/>
<feature type="compositionally biased region" description="Basic and acidic residues" evidence="2">
    <location>
        <begin position="579"/>
        <end position="594"/>
    </location>
</feature>
<feature type="compositionally biased region" description="Basic and acidic residues" evidence="2">
    <location>
        <begin position="146"/>
        <end position="158"/>
    </location>
</feature>
<evidence type="ECO:0000259" key="3">
    <source>
        <dbReference type="Pfam" id="PF16026"/>
    </source>
</evidence>
<dbReference type="RefSeq" id="XP_022321254.1">
    <property type="nucleotide sequence ID" value="XM_022465546.1"/>
</dbReference>
<keyword evidence="4" id="KW-1185">Reference proteome</keyword>
<protein>
    <submittedName>
        <fullName evidence="5">Uncharacterized protein LOC111123295</fullName>
    </submittedName>
</protein>
<feature type="compositionally biased region" description="Basic and acidic residues" evidence="2">
    <location>
        <begin position="166"/>
        <end position="175"/>
    </location>
</feature>
<organism evidence="4 5">
    <name type="scientific">Crassostrea virginica</name>
    <name type="common">Eastern oyster</name>
    <dbReference type="NCBI Taxonomy" id="6565"/>
    <lineage>
        <taxon>Eukaryota</taxon>
        <taxon>Metazoa</taxon>
        <taxon>Spiralia</taxon>
        <taxon>Lophotrochozoa</taxon>
        <taxon>Mollusca</taxon>
        <taxon>Bivalvia</taxon>
        <taxon>Autobranchia</taxon>
        <taxon>Pteriomorphia</taxon>
        <taxon>Ostreida</taxon>
        <taxon>Ostreoidea</taxon>
        <taxon>Ostreidae</taxon>
        <taxon>Crassostrea</taxon>
    </lineage>
</organism>
<dbReference type="OrthoDB" id="6161320at2759"/>
<feature type="domain" description="Mitochondria-eating protein C-terminal" evidence="3">
    <location>
        <begin position="351"/>
        <end position="546"/>
    </location>
</feature>
<sequence length="632" mass="73315">MPKNGVRDEKKKNDKEAKKEKKSREEQRKKEKKSRAARVKTLKILKTELKESCNIILKRPWGEESEFECQFDRDIADLYACIEKVKDKLIKEKTNVQQQFDEEQRCCLPTGKQSKVVPNCVASDHPRQKQMKEAWSDLTDVKQAKEAYDNGHDDKKGGEAQSRALKNKDEQRETSEPIPDYPTDKTLPLEGADRHNKRQYEGPKEGASNEMLEKTKDTEKWTMHEYEKKINHLQQELEYFKKRNEVLIQENKSVQSAFEKNATLMQNYNNSEEKCKEMCRQLAQVRQAKEEEKHVVNKRLAALQSEIESLDGEVKRLTMEKNDALTRLSELAGRRLVENNPAIADLSTEIRPTKIGENFMQVYDNEWTDAFEELQKTGIDDDQCISILLSMTKENFDLTTTLAKKFRDQMFSGLSSFPEERKKVLMEQNNNPQVATKDEEQLINQLQRVSAARTVRSIQKYAKREREQTKYGKDCERFAAKCLEMCWYMAVQSPPLALVFDVKRLDPFNDKYFKKFVTTGDKFDFVVWPCILLHKNGPILAKGVAQAMRADSTKEIFSGQVVNKQRSLHTTANGSQNSPDKKEEEMNDRPKEMPQSRQGNQLPKAKSFHGVMKTDENPKNYVSKIPIQSTRI</sequence>
<feature type="compositionally biased region" description="Polar residues" evidence="2">
    <location>
        <begin position="565"/>
        <end position="578"/>
    </location>
</feature>
<feature type="region of interest" description="Disordered" evidence="2">
    <location>
        <begin position="565"/>
        <end position="632"/>
    </location>
</feature>
<gene>
    <name evidence="5" type="primary">LOC111123295</name>
</gene>
<dbReference type="InterPro" id="IPR031981">
    <property type="entry name" value="MIEAP_C"/>
</dbReference>
<dbReference type="KEGG" id="cvn:111123295"/>
<evidence type="ECO:0000256" key="2">
    <source>
        <dbReference type="SAM" id="MobiDB-lite"/>
    </source>
</evidence>
<accession>A0A8B8D171</accession>
<reference evidence="5" key="1">
    <citation type="submission" date="2025-08" db="UniProtKB">
        <authorList>
            <consortium name="RefSeq"/>
        </authorList>
    </citation>
    <scope>IDENTIFICATION</scope>
    <source>
        <tissue evidence="5">Whole sample</tissue>
    </source>
</reference>
<dbReference type="Pfam" id="PF16026">
    <property type="entry name" value="MIEAP"/>
    <property type="match status" value="1"/>
</dbReference>